<keyword evidence="6 11" id="KW-0133">Cell shape</keyword>
<feature type="transmembrane region" description="Helical" evidence="11">
    <location>
        <begin position="113"/>
        <end position="133"/>
    </location>
</feature>
<feature type="transmembrane region" description="Helical" evidence="11">
    <location>
        <begin position="167"/>
        <end position="183"/>
    </location>
</feature>
<dbReference type="GO" id="GO:0005886">
    <property type="term" value="C:plasma membrane"/>
    <property type="evidence" value="ECO:0007669"/>
    <property type="project" value="UniProtKB-SubCell"/>
</dbReference>
<comment type="similarity">
    <text evidence="11">Belongs to the SEDS family. MrdB/RodA subfamily.</text>
</comment>
<dbReference type="GO" id="GO:0008360">
    <property type="term" value="P:regulation of cell shape"/>
    <property type="evidence" value="ECO:0007669"/>
    <property type="project" value="UniProtKB-KW"/>
</dbReference>
<evidence type="ECO:0000256" key="3">
    <source>
        <dbReference type="ARBA" id="ARBA00022676"/>
    </source>
</evidence>
<keyword evidence="13" id="KW-1185">Reference proteome</keyword>
<dbReference type="NCBIfam" id="TIGR02210">
    <property type="entry name" value="rodA_shape"/>
    <property type="match status" value="1"/>
</dbReference>
<keyword evidence="2 11" id="KW-1003">Cell membrane</keyword>
<reference evidence="12 13" key="1">
    <citation type="submission" date="2019-03" db="EMBL/GenBank/DDBJ databases">
        <title>Genomic Encyclopedia of Type Strains, Phase IV (KMG-IV): sequencing the most valuable type-strain genomes for metagenomic binning, comparative biology and taxonomic classification.</title>
        <authorList>
            <person name="Goeker M."/>
        </authorList>
    </citation>
    <scope>NUCLEOTIDE SEQUENCE [LARGE SCALE GENOMIC DNA]</scope>
    <source>
        <strain evidence="12 13">DSM 103792</strain>
    </source>
</reference>
<dbReference type="EMBL" id="SNYM01000035">
    <property type="protein sequence ID" value="TDQ42423.1"/>
    <property type="molecule type" value="Genomic_DNA"/>
</dbReference>
<feature type="transmembrane region" description="Helical" evidence="11">
    <location>
        <begin position="343"/>
        <end position="364"/>
    </location>
</feature>
<keyword evidence="9 11" id="KW-0472">Membrane</keyword>
<evidence type="ECO:0000256" key="6">
    <source>
        <dbReference type="ARBA" id="ARBA00022960"/>
    </source>
</evidence>
<dbReference type="Proteomes" id="UP000295375">
    <property type="component" value="Unassembled WGS sequence"/>
</dbReference>
<evidence type="ECO:0000313" key="13">
    <source>
        <dbReference type="Proteomes" id="UP000295375"/>
    </source>
</evidence>
<keyword evidence="3 11" id="KW-0328">Glycosyltransferase</keyword>
<dbReference type="GO" id="GO:0009252">
    <property type="term" value="P:peptidoglycan biosynthetic process"/>
    <property type="evidence" value="ECO:0007669"/>
    <property type="project" value="UniProtKB-UniRule"/>
</dbReference>
<comment type="function">
    <text evidence="11">Peptidoglycan polymerase that is essential for cell wall elongation.</text>
</comment>
<comment type="subcellular location">
    <subcellularLocation>
        <location evidence="11">Cell inner membrane</location>
        <topology evidence="11">Multi-pass membrane protein</topology>
    </subcellularLocation>
    <subcellularLocation>
        <location evidence="1">Membrane</location>
        <topology evidence="1">Multi-pass membrane protein</topology>
    </subcellularLocation>
</comment>
<comment type="pathway">
    <text evidence="11">Cell wall biogenesis; peptidoglycan biosynthesis.</text>
</comment>
<dbReference type="InterPro" id="IPR011923">
    <property type="entry name" value="RodA/MrdB"/>
</dbReference>
<keyword evidence="8 11" id="KW-1133">Transmembrane helix</keyword>
<dbReference type="GO" id="GO:0008955">
    <property type="term" value="F:peptidoglycan glycosyltransferase activity"/>
    <property type="evidence" value="ECO:0007669"/>
    <property type="project" value="UniProtKB-UniRule"/>
</dbReference>
<comment type="catalytic activity">
    <reaction evidence="11">
        <text>[GlcNAc-(1-&gt;4)-Mur2Ac(oyl-L-Ala-gamma-D-Glu-L-Lys-D-Ala-D-Ala)](n)-di-trans,octa-cis-undecaprenyl diphosphate + beta-D-GlcNAc-(1-&gt;4)-Mur2Ac(oyl-L-Ala-gamma-D-Glu-L-Lys-D-Ala-D-Ala)-di-trans,octa-cis-undecaprenyl diphosphate = [GlcNAc-(1-&gt;4)-Mur2Ac(oyl-L-Ala-gamma-D-Glu-L-Lys-D-Ala-D-Ala)](n+1)-di-trans,octa-cis-undecaprenyl diphosphate + di-trans,octa-cis-undecaprenyl diphosphate + H(+)</text>
        <dbReference type="Rhea" id="RHEA:23708"/>
        <dbReference type="Rhea" id="RHEA-COMP:9602"/>
        <dbReference type="Rhea" id="RHEA-COMP:9603"/>
        <dbReference type="ChEBI" id="CHEBI:15378"/>
        <dbReference type="ChEBI" id="CHEBI:58405"/>
        <dbReference type="ChEBI" id="CHEBI:60033"/>
        <dbReference type="ChEBI" id="CHEBI:78435"/>
        <dbReference type="EC" id="2.4.99.28"/>
    </reaction>
</comment>
<evidence type="ECO:0000256" key="2">
    <source>
        <dbReference type="ARBA" id="ARBA00022475"/>
    </source>
</evidence>
<dbReference type="InterPro" id="IPR001182">
    <property type="entry name" value="FtsW/RodA"/>
</dbReference>
<name>A0A4R6UBJ1_9GAMM</name>
<keyword evidence="11" id="KW-0997">Cell inner membrane</keyword>
<keyword evidence="7 11" id="KW-0573">Peptidoglycan synthesis</keyword>
<protein>
    <recommendedName>
        <fullName evidence="11">Peptidoglycan glycosyltransferase MrdB</fullName>
        <shortName evidence="11">PGT</shortName>
        <ecNumber evidence="11">2.4.99.28</ecNumber>
    </recommendedName>
    <alternativeName>
        <fullName evidence="11">Cell elongation protein RodA</fullName>
    </alternativeName>
    <alternativeName>
        <fullName evidence="11">Cell wall polymerase</fullName>
    </alternativeName>
    <alternativeName>
        <fullName evidence="11">Peptidoglycan polymerase</fullName>
        <shortName evidence="11">PG polymerase</shortName>
    </alternativeName>
</protein>
<evidence type="ECO:0000256" key="11">
    <source>
        <dbReference type="HAMAP-Rule" id="MF_02079"/>
    </source>
</evidence>
<proteinExistence type="inferred from homology"/>
<feature type="transmembrane region" description="Helical" evidence="11">
    <location>
        <begin position="277"/>
        <end position="298"/>
    </location>
</feature>
<keyword evidence="4 11" id="KW-0808">Transferase</keyword>
<dbReference type="GO" id="GO:0071555">
    <property type="term" value="P:cell wall organization"/>
    <property type="evidence" value="ECO:0007669"/>
    <property type="project" value="UniProtKB-KW"/>
</dbReference>
<sequence>MTDFASRIHTHKERHNLAWRLHLDTTLLTALMLLMALALGIVYSAGGDSTVNKQLARLAVGMGVMVVLAQIPPRILKLWSPAIYLAGIIMLLVVEFTGVIGKGAQRWIDLGFFRFQPSELLKLAVPMMLAWYFAEKPLPPTLKQIVVALLLIIVPVVLIAIQPDLGTSLLIFASGFFVLWLAGLQWKLVASSALLAAAAAPMLWFFYMRDYQKQRVLTFLDPEKDPLGSGYHIIQSKIAVGSGGLYGKGYMQGTQSQLEFIPERHTDFIFAVFGEEFGFLGAVLLMVLFAFIVWRGLYIASNAQDTYSRLLAGAITLTFSVYVIVNIGMVIGVLPVVGVPLPLVSYGGTSSVTLLAGFGLLMSLHTHRRLLSS</sequence>
<dbReference type="PANTHER" id="PTHR30474">
    <property type="entry name" value="CELL CYCLE PROTEIN"/>
    <property type="match status" value="1"/>
</dbReference>
<evidence type="ECO:0000256" key="9">
    <source>
        <dbReference type="ARBA" id="ARBA00023136"/>
    </source>
</evidence>
<dbReference type="GO" id="GO:0051301">
    <property type="term" value="P:cell division"/>
    <property type="evidence" value="ECO:0007669"/>
    <property type="project" value="InterPro"/>
</dbReference>
<dbReference type="Pfam" id="PF01098">
    <property type="entry name" value="FTSW_RODA_SPOVE"/>
    <property type="match status" value="1"/>
</dbReference>
<dbReference type="UniPathway" id="UPA00219"/>
<dbReference type="PROSITE" id="PS00428">
    <property type="entry name" value="FTSW_RODA_SPOVE"/>
    <property type="match status" value="1"/>
</dbReference>
<feature type="transmembrane region" description="Helical" evidence="11">
    <location>
        <begin position="188"/>
        <end position="207"/>
    </location>
</feature>
<evidence type="ECO:0000256" key="1">
    <source>
        <dbReference type="ARBA" id="ARBA00004141"/>
    </source>
</evidence>
<comment type="caution">
    <text evidence="12">The sequence shown here is derived from an EMBL/GenBank/DDBJ whole genome shotgun (WGS) entry which is preliminary data.</text>
</comment>
<dbReference type="AlphaFoldDB" id="A0A4R6UBJ1"/>
<dbReference type="RefSeq" id="WP_232475468.1">
    <property type="nucleotide sequence ID" value="NZ_CP037953.1"/>
</dbReference>
<dbReference type="HAMAP" id="MF_02079">
    <property type="entry name" value="PGT_RodA"/>
    <property type="match status" value="1"/>
</dbReference>
<evidence type="ECO:0000256" key="4">
    <source>
        <dbReference type="ARBA" id="ARBA00022679"/>
    </source>
</evidence>
<dbReference type="GO" id="GO:0032153">
    <property type="term" value="C:cell division site"/>
    <property type="evidence" value="ECO:0007669"/>
    <property type="project" value="TreeGrafter"/>
</dbReference>
<organism evidence="12 13">
    <name type="scientific">Permianibacter aggregans</name>
    <dbReference type="NCBI Taxonomy" id="1510150"/>
    <lineage>
        <taxon>Bacteria</taxon>
        <taxon>Pseudomonadati</taxon>
        <taxon>Pseudomonadota</taxon>
        <taxon>Gammaproteobacteria</taxon>
        <taxon>Pseudomonadales</taxon>
        <taxon>Pseudomonadaceae</taxon>
        <taxon>Permianibacter</taxon>
    </lineage>
</organism>
<evidence type="ECO:0000256" key="7">
    <source>
        <dbReference type="ARBA" id="ARBA00022984"/>
    </source>
</evidence>
<dbReference type="PANTHER" id="PTHR30474:SF1">
    <property type="entry name" value="PEPTIDOGLYCAN GLYCOSYLTRANSFERASE MRDB"/>
    <property type="match status" value="1"/>
</dbReference>
<dbReference type="InterPro" id="IPR018365">
    <property type="entry name" value="Cell_cycle_FtsW-rel_CS"/>
</dbReference>
<gene>
    <name evidence="11" type="primary">mrdB</name>
    <name evidence="11" type="synonym">rodA</name>
    <name evidence="12" type="ORF">EV696_13512</name>
</gene>
<keyword evidence="5 11" id="KW-0812">Transmembrane</keyword>
<evidence type="ECO:0000313" key="12">
    <source>
        <dbReference type="EMBL" id="TDQ42423.1"/>
    </source>
</evidence>
<evidence type="ECO:0000256" key="10">
    <source>
        <dbReference type="ARBA" id="ARBA00023316"/>
    </source>
</evidence>
<accession>A0A4R6UBJ1</accession>
<feature type="transmembrane region" description="Helical" evidence="11">
    <location>
        <begin position="83"/>
        <end position="101"/>
    </location>
</feature>
<evidence type="ECO:0000256" key="5">
    <source>
        <dbReference type="ARBA" id="ARBA00022692"/>
    </source>
</evidence>
<dbReference type="EC" id="2.4.99.28" evidence="11"/>
<keyword evidence="10 11" id="KW-0961">Cell wall biogenesis/degradation</keyword>
<dbReference type="GO" id="GO:0015648">
    <property type="term" value="F:lipid-linked peptidoglycan transporter activity"/>
    <property type="evidence" value="ECO:0007669"/>
    <property type="project" value="TreeGrafter"/>
</dbReference>
<feature type="transmembrane region" description="Helical" evidence="11">
    <location>
        <begin position="21"/>
        <end position="43"/>
    </location>
</feature>
<feature type="transmembrane region" description="Helical" evidence="11">
    <location>
        <begin position="310"/>
        <end position="337"/>
    </location>
</feature>
<feature type="transmembrane region" description="Helical" evidence="11">
    <location>
        <begin position="145"/>
        <end position="161"/>
    </location>
</feature>
<evidence type="ECO:0000256" key="8">
    <source>
        <dbReference type="ARBA" id="ARBA00022989"/>
    </source>
</evidence>